<evidence type="ECO:0000313" key="1">
    <source>
        <dbReference type="EMBL" id="KAL2725524.1"/>
    </source>
</evidence>
<comment type="caution">
    <text evidence="1">The sequence shown here is derived from an EMBL/GenBank/DDBJ whole genome shotgun (WGS) entry which is preliminary data.</text>
</comment>
<dbReference type="EMBL" id="JAUDFV010000138">
    <property type="protein sequence ID" value="KAL2725524.1"/>
    <property type="molecule type" value="Genomic_DNA"/>
</dbReference>
<name>A0ABD2AY32_VESSQ</name>
<dbReference type="AlphaFoldDB" id="A0ABD2AY32"/>
<gene>
    <name evidence="1" type="ORF">V1478_008197</name>
</gene>
<dbReference type="Proteomes" id="UP001607302">
    <property type="component" value="Unassembled WGS sequence"/>
</dbReference>
<accession>A0ABD2AY32</accession>
<protein>
    <submittedName>
        <fullName evidence="1">Uncharacterized protein</fullName>
    </submittedName>
</protein>
<reference evidence="1 2" key="1">
    <citation type="journal article" date="2024" name="Ann. Entomol. Soc. Am.">
        <title>Genomic analyses of the southern and eastern yellowjacket wasps (Hymenoptera: Vespidae) reveal evolutionary signatures of social life.</title>
        <authorList>
            <person name="Catto M.A."/>
            <person name="Caine P.B."/>
            <person name="Orr S.E."/>
            <person name="Hunt B.G."/>
            <person name="Goodisman M.A.D."/>
        </authorList>
    </citation>
    <scope>NUCLEOTIDE SEQUENCE [LARGE SCALE GENOMIC DNA]</scope>
    <source>
        <strain evidence="1">233</strain>
        <tissue evidence="1">Head and thorax</tissue>
    </source>
</reference>
<sequence length="95" mass="10903">MAEDPPSDAQQHLVEDITYGSNRVLSRTIRGTTVIEDPRGYDSVAGRCFVPIRWRDTSDLPRHGWISGRRDRPAVMAGRHYERQNWQATDSYTCP</sequence>
<proteinExistence type="predicted"/>
<evidence type="ECO:0000313" key="2">
    <source>
        <dbReference type="Proteomes" id="UP001607302"/>
    </source>
</evidence>
<organism evidence="1 2">
    <name type="scientific">Vespula squamosa</name>
    <name type="common">Southern yellow jacket</name>
    <name type="synonym">Wasp</name>
    <dbReference type="NCBI Taxonomy" id="30214"/>
    <lineage>
        <taxon>Eukaryota</taxon>
        <taxon>Metazoa</taxon>
        <taxon>Ecdysozoa</taxon>
        <taxon>Arthropoda</taxon>
        <taxon>Hexapoda</taxon>
        <taxon>Insecta</taxon>
        <taxon>Pterygota</taxon>
        <taxon>Neoptera</taxon>
        <taxon>Endopterygota</taxon>
        <taxon>Hymenoptera</taxon>
        <taxon>Apocrita</taxon>
        <taxon>Aculeata</taxon>
        <taxon>Vespoidea</taxon>
        <taxon>Vespidae</taxon>
        <taxon>Vespinae</taxon>
        <taxon>Vespula</taxon>
    </lineage>
</organism>
<keyword evidence="2" id="KW-1185">Reference proteome</keyword>